<evidence type="ECO:0000256" key="1">
    <source>
        <dbReference type="ARBA" id="ARBA00022729"/>
    </source>
</evidence>
<feature type="signal peptide" evidence="3">
    <location>
        <begin position="1"/>
        <end position="23"/>
    </location>
</feature>
<evidence type="ECO:0000259" key="4">
    <source>
        <dbReference type="Pfam" id="PF04355"/>
    </source>
</evidence>
<dbReference type="RefSeq" id="WP_110795136.1">
    <property type="nucleotide sequence ID" value="NZ_KZ826482.1"/>
</dbReference>
<feature type="domain" description="Outer membrane protein assembly factor BamE" evidence="4">
    <location>
        <begin position="30"/>
        <end position="105"/>
    </location>
</feature>
<reference evidence="5 6" key="1">
    <citation type="submission" date="2018-05" db="EMBL/GenBank/DDBJ databases">
        <title>Oceanovita maritima gen. nov., sp. nov., a marine bacterium in the family Rhodobacteraceae isolated from surface seawater of Lundu port Xiamen, China.</title>
        <authorList>
            <person name="Hetharua B.H."/>
            <person name="Min D."/>
            <person name="Liao H."/>
            <person name="Tian Y."/>
        </authorList>
    </citation>
    <scope>NUCLEOTIDE SEQUENCE [LARGE SCALE GENOMIC DNA]</scope>
    <source>
        <strain evidence="5 6">FSX-11</strain>
    </source>
</reference>
<feature type="chain" id="PRO_5016150276" evidence="3">
    <location>
        <begin position="24"/>
        <end position="150"/>
    </location>
</feature>
<evidence type="ECO:0000256" key="2">
    <source>
        <dbReference type="ARBA" id="ARBA00023136"/>
    </source>
</evidence>
<dbReference type="Proteomes" id="UP000248012">
    <property type="component" value="Unassembled WGS sequence"/>
</dbReference>
<dbReference type="EMBL" id="QFVT01000003">
    <property type="protein sequence ID" value="PYC48401.1"/>
    <property type="molecule type" value="Genomic_DNA"/>
</dbReference>
<accession>A0A2V4MNU8</accession>
<name>A0A2V4MNU8_9RHOB</name>
<dbReference type="InterPro" id="IPR007450">
    <property type="entry name" value="BamE_dom"/>
</dbReference>
<keyword evidence="6" id="KW-1185">Reference proteome</keyword>
<dbReference type="Gene3D" id="3.30.1450.10">
    <property type="match status" value="1"/>
</dbReference>
<dbReference type="InterPro" id="IPR037873">
    <property type="entry name" value="BamE-like"/>
</dbReference>
<gene>
    <name evidence="5" type="ORF">DI396_05305</name>
</gene>
<organism evidence="5 6">
    <name type="scientific">Litorivita pollutaquae</name>
    <dbReference type="NCBI Taxonomy" id="2200892"/>
    <lineage>
        <taxon>Bacteria</taxon>
        <taxon>Pseudomonadati</taxon>
        <taxon>Pseudomonadota</taxon>
        <taxon>Alphaproteobacteria</taxon>
        <taxon>Rhodobacterales</taxon>
        <taxon>Paracoccaceae</taxon>
        <taxon>Litorivita</taxon>
    </lineage>
</organism>
<evidence type="ECO:0000313" key="5">
    <source>
        <dbReference type="EMBL" id="PYC48401.1"/>
    </source>
</evidence>
<protein>
    <submittedName>
        <fullName evidence="5">Outer membrane protein assembly factor BamE</fullName>
    </submittedName>
</protein>
<comment type="caution">
    <text evidence="5">The sequence shown here is derived from an EMBL/GenBank/DDBJ whole genome shotgun (WGS) entry which is preliminary data.</text>
</comment>
<evidence type="ECO:0000313" key="6">
    <source>
        <dbReference type="Proteomes" id="UP000248012"/>
    </source>
</evidence>
<proteinExistence type="predicted"/>
<dbReference type="Pfam" id="PF04355">
    <property type="entry name" value="BamE"/>
    <property type="match status" value="1"/>
</dbReference>
<evidence type="ECO:0000256" key="3">
    <source>
        <dbReference type="SAM" id="SignalP"/>
    </source>
</evidence>
<dbReference type="OrthoDB" id="7203955at2"/>
<dbReference type="AlphaFoldDB" id="A0A2V4MNU8"/>
<keyword evidence="1 3" id="KW-0732">Signal</keyword>
<keyword evidence="2" id="KW-0472">Membrane</keyword>
<dbReference type="PROSITE" id="PS51257">
    <property type="entry name" value="PROKAR_LIPOPROTEIN"/>
    <property type="match status" value="1"/>
</dbReference>
<sequence>MGRVFSAKYAMIGVLICTLAACAPMVRKHGYTPTDDELSQLTVGVDGRDAVYDMFGAPTVAGVLEGGDLYYVESHIRRYGIKKPEVIDRTVLAISFDDEDRVANIERFTLADGKIVPISRRVTSSSVEGKSFLRQLLGNLGKFSADSFLQ</sequence>
<dbReference type="GO" id="GO:0019867">
    <property type="term" value="C:outer membrane"/>
    <property type="evidence" value="ECO:0007669"/>
    <property type="project" value="InterPro"/>
</dbReference>